<dbReference type="InterPro" id="IPR013520">
    <property type="entry name" value="Ribonucl_H"/>
</dbReference>
<keyword evidence="5" id="KW-0378">Hydrolase</keyword>
<name>A0A976RTU4_9LACO</name>
<dbReference type="AlphaFoldDB" id="A0A976RTU4"/>
<dbReference type="GO" id="GO:0005524">
    <property type="term" value="F:ATP binding"/>
    <property type="evidence" value="ECO:0007669"/>
    <property type="project" value="InterPro"/>
</dbReference>
<evidence type="ECO:0000256" key="7">
    <source>
        <dbReference type="ARBA" id="ARBA00070925"/>
    </source>
</evidence>
<dbReference type="GO" id="GO:0008408">
    <property type="term" value="F:3'-5' exonuclease activity"/>
    <property type="evidence" value="ECO:0007669"/>
    <property type="project" value="TreeGrafter"/>
</dbReference>
<evidence type="ECO:0000256" key="3">
    <source>
        <dbReference type="ARBA" id="ARBA00022705"/>
    </source>
</evidence>
<dbReference type="GO" id="GO:0016818">
    <property type="term" value="F:hydrolase activity, acting on acid anhydrides, in phosphorus-containing anhydrides"/>
    <property type="evidence" value="ECO:0007669"/>
    <property type="project" value="InterPro"/>
</dbReference>
<dbReference type="GO" id="GO:0005829">
    <property type="term" value="C:cytosol"/>
    <property type="evidence" value="ECO:0007669"/>
    <property type="project" value="TreeGrafter"/>
</dbReference>
<dbReference type="GO" id="GO:0045004">
    <property type="term" value="P:DNA replication proofreading"/>
    <property type="evidence" value="ECO:0007669"/>
    <property type="project" value="TreeGrafter"/>
</dbReference>
<dbReference type="GO" id="GO:0003677">
    <property type="term" value="F:DNA binding"/>
    <property type="evidence" value="ECO:0007669"/>
    <property type="project" value="InterPro"/>
</dbReference>
<dbReference type="PANTHER" id="PTHR30231">
    <property type="entry name" value="DNA POLYMERASE III SUBUNIT EPSILON"/>
    <property type="match status" value="1"/>
</dbReference>
<dbReference type="PANTHER" id="PTHR30231:SF41">
    <property type="entry name" value="DNA POLYMERASE III SUBUNIT EPSILON"/>
    <property type="match status" value="1"/>
</dbReference>
<evidence type="ECO:0000259" key="8">
    <source>
        <dbReference type="SMART" id="SM00479"/>
    </source>
</evidence>
<dbReference type="RefSeq" id="WP_260117322.1">
    <property type="nucleotide sequence ID" value="NZ_CP093361.1"/>
</dbReference>
<evidence type="ECO:0000256" key="2">
    <source>
        <dbReference type="ARBA" id="ARBA00022695"/>
    </source>
</evidence>
<dbReference type="Pfam" id="PF13307">
    <property type="entry name" value="Helicase_C_2"/>
    <property type="match status" value="1"/>
</dbReference>
<dbReference type="FunFam" id="3.30.420.10:FF:000045">
    <property type="entry name" value="3'-5' exonuclease DinG"/>
    <property type="match status" value="1"/>
</dbReference>
<dbReference type="SMART" id="SM00479">
    <property type="entry name" value="EXOIII"/>
    <property type="match status" value="1"/>
</dbReference>
<keyword evidence="4" id="KW-0540">Nuclease</keyword>
<evidence type="ECO:0000313" key="10">
    <source>
        <dbReference type="Proteomes" id="UP000831181"/>
    </source>
</evidence>
<dbReference type="EMBL" id="CP093361">
    <property type="protein sequence ID" value="UQS87514.1"/>
    <property type="molecule type" value="Genomic_DNA"/>
</dbReference>
<proteinExistence type="predicted"/>
<keyword evidence="10" id="KW-1185">Reference proteome</keyword>
<dbReference type="InterPro" id="IPR012337">
    <property type="entry name" value="RNaseH-like_sf"/>
</dbReference>
<accession>A0A976RTU4</accession>
<dbReference type="Proteomes" id="UP000831181">
    <property type="component" value="Chromosome"/>
</dbReference>
<dbReference type="GO" id="GO:0003887">
    <property type="term" value="F:DNA-directed DNA polymerase activity"/>
    <property type="evidence" value="ECO:0007669"/>
    <property type="project" value="UniProtKB-KW"/>
</dbReference>
<reference evidence="9" key="1">
    <citation type="journal article" date="2022" name="Int. J. Syst. Evol. Microbiol.">
        <title>Apilactobacillus apisilvae sp. nov., Nicolia spurrieriana gen. nov. sp. nov., Bombilactobacillus folatiphilus sp. nov. and Bombilactobacillus thymidiniphilus sp. nov., four new lactic acid bacterial isolates from stingless bees Tetragonula carbonaria and Austroplebeia australis.</title>
        <authorList>
            <person name="Oliphant S.A."/>
            <person name="Watson-Haigh N.S."/>
            <person name="Sumby K.M."/>
            <person name="Gardner J."/>
            <person name="Groom S."/>
            <person name="Jiranek V."/>
        </authorList>
    </citation>
    <scope>NUCLEOTIDE SEQUENCE</scope>
    <source>
        <strain evidence="9">SGEP1_A5</strain>
    </source>
</reference>
<dbReference type="InterPro" id="IPR006054">
    <property type="entry name" value="DnaQ"/>
</dbReference>
<evidence type="ECO:0000313" key="9">
    <source>
        <dbReference type="EMBL" id="UQS87514.1"/>
    </source>
</evidence>
<dbReference type="InterPro" id="IPR036397">
    <property type="entry name" value="RNaseH_sf"/>
</dbReference>
<evidence type="ECO:0000256" key="4">
    <source>
        <dbReference type="ARBA" id="ARBA00022722"/>
    </source>
</evidence>
<keyword evidence="3" id="KW-0235">DNA replication</keyword>
<organism evidence="9 10">
    <name type="scientific">Nicoliella spurrieriana</name>
    <dbReference type="NCBI Taxonomy" id="2925830"/>
    <lineage>
        <taxon>Bacteria</taxon>
        <taxon>Bacillati</taxon>
        <taxon>Bacillota</taxon>
        <taxon>Bacilli</taxon>
        <taxon>Lactobacillales</taxon>
        <taxon>Lactobacillaceae</taxon>
        <taxon>Nicoliella</taxon>
    </lineage>
</organism>
<dbReference type="GO" id="GO:0004386">
    <property type="term" value="F:helicase activity"/>
    <property type="evidence" value="ECO:0007669"/>
    <property type="project" value="InterPro"/>
</dbReference>
<evidence type="ECO:0000256" key="6">
    <source>
        <dbReference type="ARBA" id="ARBA00022932"/>
    </source>
</evidence>
<dbReference type="Pfam" id="PF00929">
    <property type="entry name" value="RNase_T"/>
    <property type="match status" value="1"/>
</dbReference>
<dbReference type="Gene3D" id="3.30.420.10">
    <property type="entry name" value="Ribonuclease H-like superfamily/Ribonuclease H"/>
    <property type="match status" value="1"/>
</dbReference>
<dbReference type="CDD" id="cd06127">
    <property type="entry name" value="DEDDh"/>
    <property type="match status" value="1"/>
</dbReference>
<keyword evidence="5" id="KW-0269">Exonuclease</keyword>
<dbReference type="KEGG" id="lbe:MOO44_06915"/>
<protein>
    <recommendedName>
        <fullName evidence="7">DNA polymerase III polC-type</fullName>
    </recommendedName>
</protein>
<evidence type="ECO:0000256" key="5">
    <source>
        <dbReference type="ARBA" id="ARBA00022839"/>
    </source>
</evidence>
<feature type="domain" description="Exonuclease" evidence="8">
    <location>
        <begin position="6"/>
        <end position="173"/>
    </location>
</feature>
<sequence length="929" mass="106346">MNANTVFAVVDLETTGNNTHDDNRIIQFSCTLVQNNKIIRVYSTDVNSETKVPARITKLTGITNAELKSAPTFAEVADKIYKMLSGTVFVAHNVNFDFPFLNQELKRVGHLQLPIKAIDTVTLSQILLPMVPSYRLRDLTSYFNIVHDHPHAASSDAIATAHLFLVLVKRLKTLPLQTLKSIMGLNLQLPKNTAQLIQSIYQSQVHVKQGLPDHLMSNHGLVLRRFNRNHRQLNKQKYSFPFNDHQKMDEFDHQIKFIPEQVKLMNLIYENYRNSQPDNLFVATNKGMGKKFGYGLPLAYLSHNRNQKIIVSLGSQDSEIDFVNKTVPVIKQLAPFPVSFSILKSANNYIDLNRFFVSLRVVDQSTQFQFMKAQVLVWLTMTTTGDLSELSSVQASPFVNEINHRGIKSIRPSQPFYRVDFLRRARNYNKYSNLLITTHDYLLMHAKQISQQNQKPFLVIDNALELPNSILRANKITISLNHINVLIRKLQGTIKNTHTLSVIDIVGHQKQFKKSLRHIMGTLDKITNSLAAIQKRVSTRFLGREFINGSDNHLHGIIDGGKLKDECNFERPRFAEIQKNWKACFENANRIIAGPKQGYSLAEQSVIDHFQSLTLEMTREIKMNHEFLKRIQQDSSKLLISVTANQVHDYNNAFLTEEGLSPEHDLQEALYKYFPPVLFVDNLRIDSRVTAFTFDRLGLSAQNKRLIQINSNLPLYPLTIVDNSPILSDNYGHEAVNYYVNLLLKLLSDGPKKTFILFNSKQLLRRVYFALTEKHVGEHYNLMAEDISGNRAKLIKNILNDGQLMVLGSIETLKISHLVVRQFAAVLIADLPMIQDDSQRNHFILEQIQQTNHDSFNQFELPNAILKLNQELALTDRNQFVAILDSRIIKKPFGRVILNSLTNQFTSASIHNERLLFAIANFFKNFVKK</sequence>
<dbReference type="NCBIfam" id="TIGR00573">
    <property type="entry name" value="dnaq"/>
    <property type="match status" value="1"/>
</dbReference>
<evidence type="ECO:0000256" key="1">
    <source>
        <dbReference type="ARBA" id="ARBA00022679"/>
    </source>
</evidence>
<keyword evidence="1" id="KW-0808">Transferase</keyword>
<dbReference type="SUPFAM" id="SSF53098">
    <property type="entry name" value="Ribonuclease H-like"/>
    <property type="match status" value="1"/>
</dbReference>
<keyword evidence="2" id="KW-0548">Nucleotidyltransferase</keyword>
<gene>
    <name evidence="9" type="ORF">MOO44_06915</name>
</gene>
<keyword evidence="6" id="KW-0239">DNA-directed DNA polymerase</keyword>
<dbReference type="InterPro" id="IPR006555">
    <property type="entry name" value="ATP-dep_Helicase_C"/>
</dbReference>